<keyword evidence="3" id="KW-1185">Reference proteome</keyword>
<dbReference type="GO" id="GO:0016853">
    <property type="term" value="F:isomerase activity"/>
    <property type="evidence" value="ECO:0007669"/>
    <property type="project" value="UniProtKB-KW"/>
</dbReference>
<dbReference type="SUPFAM" id="SSF53697">
    <property type="entry name" value="SIS domain"/>
    <property type="match status" value="1"/>
</dbReference>
<dbReference type="PANTHER" id="PTHR30390:SF8">
    <property type="entry name" value="SUGAR ISOMERASE (SIS)"/>
    <property type="match status" value="1"/>
</dbReference>
<keyword evidence="2" id="KW-0413">Isomerase</keyword>
<dbReference type="InterPro" id="IPR001347">
    <property type="entry name" value="SIS_dom"/>
</dbReference>
<dbReference type="PANTHER" id="PTHR30390">
    <property type="entry name" value="SEDOHEPTULOSE 7-PHOSPHATE ISOMERASE / DNAA INITIATOR-ASSOCIATING FACTOR FOR REPLICATION INITIATION"/>
    <property type="match status" value="1"/>
</dbReference>
<evidence type="ECO:0000313" key="3">
    <source>
        <dbReference type="Proteomes" id="UP000199035"/>
    </source>
</evidence>
<accession>A0A1H3M9Q0</accession>
<dbReference type="GO" id="GO:1901135">
    <property type="term" value="P:carbohydrate derivative metabolic process"/>
    <property type="evidence" value="ECO:0007669"/>
    <property type="project" value="InterPro"/>
</dbReference>
<sequence length="190" mass="20923">MKKDIISSYIGNVIESCKSINYDQIINIYDVLITAVSMGGKIYICGNGGSASTASHFQTDLNNAFSITLKSMPAICLANNLSTITAISNDYSYDDVFLHQLKFILNEKDVLITISGSGNSTNVVKAAEYAKNKGNVVVSMVGFDGGKLKIISDYCFYVPVNNMQISEDLHLFCCHLLSTLIRECKRKQYD</sequence>
<dbReference type="GO" id="GO:0097367">
    <property type="term" value="F:carbohydrate derivative binding"/>
    <property type="evidence" value="ECO:0007669"/>
    <property type="project" value="InterPro"/>
</dbReference>
<dbReference type="InterPro" id="IPR035461">
    <property type="entry name" value="GmhA/DiaA"/>
</dbReference>
<dbReference type="Proteomes" id="UP000199035">
    <property type="component" value="Unassembled WGS sequence"/>
</dbReference>
<organism evidence="2 3">
    <name type="scientific">Acinetobacter kyonggiensis</name>
    <dbReference type="NCBI Taxonomy" id="595670"/>
    <lineage>
        <taxon>Bacteria</taxon>
        <taxon>Pseudomonadati</taxon>
        <taxon>Pseudomonadota</taxon>
        <taxon>Gammaproteobacteria</taxon>
        <taxon>Moraxellales</taxon>
        <taxon>Moraxellaceae</taxon>
        <taxon>Acinetobacter</taxon>
    </lineage>
</organism>
<dbReference type="InterPro" id="IPR046348">
    <property type="entry name" value="SIS_dom_sf"/>
</dbReference>
<dbReference type="PROSITE" id="PS51464">
    <property type="entry name" value="SIS"/>
    <property type="match status" value="1"/>
</dbReference>
<reference evidence="3" key="1">
    <citation type="submission" date="2016-10" db="EMBL/GenBank/DDBJ databases">
        <authorList>
            <person name="Varghese N."/>
            <person name="Submissions S."/>
        </authorList>
    </citation>
    <scope>NUCLEOTIDE SEQUENCE [LARGE SCALE GENOMIC DNA]</scope>
    <source>
        <strain evidence="3">ANC 5109</strain>
    </source>
</reference>
<dbReference type="STRING" id="595670.SAMN05421643_12433"/>
<evidence type="ECO:0000313" key="2">
    <source>
        <dbReference type="EMBL" id="SDY73004.1"/>
    </source>
</evidence>
<dbReference type="EMBL" id="FNPK01000024">
    <property type="protein sequence ID" value="SDY73004.1"/>
    <property type="molecule type" value="Genomic_DNA"/>
</dbReference>
<dbReference type="RefSeq" id="WP_092692122.1">
    <property type="nucleotide sequence ID" value="NZ_FNPK01000024.1"/>
</dbReference>
<gene>
    <name evidence="2" type="ORF">SAMN05421643_12433</name>
</gene>
<protein>
    <submittedName>
        <fullName evidence="2">D-sedoheptulose 7-phosphate isomerase</fullName>
    </submittedName>
</protein>
<proteinExistence type="predicted"/>
<name>A0A1H3M9Q0_9GAMM</name>
<evidence type="ECO:0000259" key="1">
    <source>
        <dbReference type="PROSITE" id="PS51464"/>
    </source>
</evidence>
<dbReference type="CDD" id="cd05006">
    <property type="entry name" value="SIS_GmhA"/>
    <property type="match status" value="1"/>
</dbReference>
<dbReference type="Gene3D" id="3.40.50.10490">
    <property type="entry name" value="Glucose-6-phosphate isomerase like protein, domain 1"/>
    <property type="match status" value="1"/>
</dbReference>
<feature type="domain" description="SIS" evidence="1">
    <location>
        <begin position="32"/>
        <end position="187"/>
    </location>
</feature>
<dbReference type="AlphaFoldDB" id="A0A1H3M9Q0"/>
<dbReference type="InterPro" id="IPR050099">
    <property type="entry name" value="SIS_GmhA/DiaA_subfam"/>
</dbReference>
<dbReference type="Pfam" id="PF13580">
    <property type="entry name" value="SIS_2"/>
    <property type="match status" value="1"/>
</dbReference>